<reference evidence="2" key="1">
    <citation type="journal article" date="2022" name="Mol. Ecol. Resour.">
        <title>The genomes of chicory, endive, great burdock and yacon provide insights into Asteraceae palaeo-polyploidization history and plant inulin production.</title>
        <authorList>
            <person name="Fan W."/>
            <person name="Wang S."/>
            <person name="Wang H."/>
            <person name="Wang A."/>
            <person name="Jiang F."/>
            <person name="Liu H."/>
            <person name="Zhao H."/>
            <person name="Xu D."/>
            <person name="Zhang Y."/>
        </authorList>
    </citation>
    <scope>NUCLEOTIDE SEQUENCE [LARGE SCALE GENOMIC DNA]</scope>
    <source>
        <strain evidence="2">cv. Punajuju</strain>
    </source>
</reference>
<sequence>MEDPEWAEAQKIIISIDLIAKTKKHLQFLKVVDDNGKLYNGSILERAIFRYKYYWLPLLAKHSKCKVREWQLVVPLDCEWIWHCHRLNPVQYVADCKELFDRILDPCDIVISSVEGTCKKKTQEFWNKMHPKEPYELKLDNFFDNDIENKLISSPSTKYDLVSAVKRQSSFYYQVSRGFMEDDDYLEGAVQRYKGFLYLIRRNMESKLENFCVPTYDIDLVWHTHQLHALSYYNDTVSLLGKVLDHDDTDSNRTKDEKLDVGFSRTTKQWKEVFSSRYWRAGAMYRGVVPGPRYVASLHGPTYPSNPIQSSKITLFVEILMEIIEVRNLSSNHKGNLVLYVSKQQHDMLFKGKSQLTISTATEETQALLFQCEPKGDLFFELIDDSSKSLGTCSLSLSKLDSKLATAKWLEFESGFPLPVTLGIVISTTHPSLAQHILTKSGGGDCGTLSVMTYAWATGGMCSGSGGCGGGCGGGGGCRASCAGCHSNCGGGCRGGGGGNCSSK</sequence>
<reference evidence="1 2" key="2">
    <citation type="journal article" date="2022" name="Mol. Ecol. Resour.">
        <title>The genomes of chicory, endive, great burdock and yacon provide insights into Asteraceae paleo-polyploidization history and plant inulin production.</title>
        <authorList>
            <person name="Fan W."/>
            <person name="Wang S."/>
            <person name="Wang H."/>
            <person name="Wang A."/>
            <person name="Jiang F."/>
            <person name="Liu H."/>
            <person name="Zhao H."/>
            <person name="Xu D."/>
            <person name="Zhang Y."/>
        </authorList>
    </citation>
    <scope>NUCLEOTIDE SEQUENCE [LARGE SCALE GENOMIC DNA]</scope>
    <source>
        <strain evidence="2">cv. Punajuju</strain>
        <tissue evidence="1">Leaves</tissue>
    </source>
</reference>
<dbReference type="Proteomes" id="UP001055811">
    <property type="component" value="Linkage Group LG04"/>
</dbReference>
<proteinExistence type="predicted"/>
<gene>
    <name evidence="1" type="ORF">L2E82_23019</name>
</gene>
<evidence type="ECO:0000313" key="2">
    <source>
        <dbReference type="Proteomes" id="UP001055811"/>
    </source>
</evidence>
<accession>A0ACB9DZP0</accession>
<name>A0ACB9DZP0_CICIN</name>
<evidence type="ECO:0000313" key="1">
    <source>
        <dbReference type="EMBL" id="KAI3751925.1"/>
    </source>
</evidence>
<keyword evidence="2" id="KW-1185">Reference proteome</keyword>
<organism evidence="1 2">
    <name type="scientific">Cichorium intybus</name>
    <name type="common">Chicory</name>
    <dbReference type="NCBI Taxonomy" id="13427"/>
    <lineage>
        <taxon>Eukaryota</taxon>
        <taxon>Viridiplantae</taxon>
        <taxon>Streptophyta</taxon>
        <taxon>Embryophyta</taxon>
        <taxon>Tracheophyta</taxon>
        <taxon>Spermatophyta</taxon>
        <taxon>Magnoliopsida</taxon>
        <taxon>eudicotyledons</taxon>
        <taxon>Gunneridae</taxon>
        <taxon>Pentapetalae</taxon>
        <taxon>asterids</taxon>
        <taxon>campanulids</taxon>
        <taxon>Asterales</taxon>
        <taxon>Asteraceae</taxon>
        <taxon>Cichorioideae</taxon>
        <taxon>Cichorieae</taxon>
        <taxon>Cichoriinae</taxon>
        <taxon>Cichorium</taxon>
    </lineage>
</organism>
<dbReference type="EMBL" id="CM042012">
    <property type="protein sequence ID" value="KAI3751925.1"/>
    <property type="molecule type" value="Genomic_DNA"/>
</dbReference>
<comment type="caution">
    <text evidence="1">The sequence shown here is derived from an EMBL/GenBank/DDBJ whole genome shotgun (WGS) entry which is preliminary data.</text>
</comment>
<protein>
    <submittedName>
        <fullName evidence="1">Uncharacterized protein</fullName>
    </submittedName>
</protein>